<sequence>MPREYIITMTAANRVGILSAVTKAMADLGSDLRQASQTVVRGYFTMIFSAEFPEHIEQQVIIDHLQDTCRPFGIDVNLKDPAAEKINLPSMEEAKLRLLRLGGENKPGVLRQLSTMISMRRIDIVGMHAVRTGGGTGFEMIMKIAIPDDMNTEDLLNELNTIGQSFNITADLSDYVG</sequence>
<dbReference type="InterPro" id="IPR050990">
    <property type="entry name" value="UPF0237/GcvR_regulator"/>
</dbReference>
<name>A0A1P8W9F4_9PLAN</name>
<protein>
    <submittedName>
        <fullName evidence="2">ACT domain-containing protein</fullName>
    </submittedName>
</protein>
<dbReference type="STRING" id="1891926.Fuma_00253"/>
<dbReference type="PANTHER" id="PTHR34875:SF6">
    <property type="entry name" value="UPF0237 PROTEIN MJ1558"/>
    <property type="match status" value="1"/>
</dbReference>
<dbReference type="Proteomes" id="UP000187735">
    <property type="component" value="Chromosome"/>
</dbReference>
<feature type="domain" description="ACT" evidence="1">
    <location>
        <begin position="6"/>
        <end position="81"/>
    </location>
</feature>
<dbReference type="InterPro" id="IPR002912">
    <property type="entry name" value="ACT_dom"/>
</dbReference>
<accession>A0A1P8W9F4</accession>
<dbReference type="Gene3D" id="3.30.70.260">
    <property type="match status" value="2"/>
</dbReference>
<evidence type="ECO:0000313" key="3">
    <source>
        <dbReference type="Proteomes" id="UP000187735"/>
    </source>
</evidence>
<dbReference type="AlphaFoldDB" id="A0A1P8W9F4"/>
<proteinExistence type="predicted"/>
<evidence type="ECO:0000313" key="2">
    <source>
        <dbReference type="EMBL" id="APZ90672.1"/>
    </source>
</evidence>
<dbReference type="SUPFAM" id="SSF55021">
    <property type="entry name" value="ACT-like"/>
    <property type="match status" value="2"/>
</dbReference>
<reference evidence="2 3" key="1">
    <citation type="journal article" date="2016" name="Front. Microbiol.">
        <title>Fuerstia marisgermanicae gen. nov., sp. nov., an Unusual Member of the Phylum Planctomycetes from the German Wadden Sea.</title>
        <authorList>
            <person name="Kohn T."/>
            <person name="Heuer A."/>
            <person name="Jogler M."/>
            <person name="Vollmers J."/>
            <person name="Boedeker C."/>
            <person name="Bunk B."/>
            <person name="Rast P."/>
            <person name="Borchert D."/>
            <person name="Glockner I."/>
            <person name="Freese H.M."/>
            <person name="Klenk H.P."/>
            <person name="Overmann J."/>
            <person name="Kaster A.K."/>
            <person name="Rohde M."/>
            <person name="Wiegand S."/>
            <person name="Jogler C."/>
        </authorList>
    </citation>
    <scope>NUCLEOTIDE SEQUENCE [LARGE SCALE GENOMIC DNA]</scope>
    <source>
        <strain evidence="2 3">NH11</strain>
    </source>
</reference>
<gene>
    <name evidence="2" type="ORF">Fuma_00253</name>
</gene>
<organism evidence="2 3">
    <name type="scientific">Fuerstiella marisgermanici</name>
    <dbReference type="NCBI Taxonomy" id="1891926"/>
    <lineage>
        <taxon>Bacteria</taxon>
        <taxon>Pseudomonadati</taxon>
        <taxon>Planctomycetota</taxon>
        <taxon>Planctomycetia</taxon>
        <taxon>Planctomycetales</taxon>
        <taxon>Planctomycetaceae</taxon>
        <taxon>Fuerstiella</taxon>
    </lineage>
</organism>
<keyword evidence="3" id="KW-1185">Reference proteome</keyword>
<feature type="domain" description="ACT" evidence="1">
    <location>
        <begin position="98"/>
        <end position="173"/>
    </location>
</feature>
<dbReference type="InterPro" id="IPR045865">
    <property type="entry name" value="ACT-like_dom_sf"/>
</dbReference>
<dbReference type="PANTHER" id="PTHR34875">
    <property type="entry name" value="UPF0237 PROTEIN MJ1558"/>
    <property type="match status" value="1"/>
</dbReference>
<evidence type="ECO:0000259" key="1">
    <source>
        <dbReference type="PROSITE" id="PS51671"/>
    </source>
</evidence>
<dbReference type="EMBL" id="CP017641">
    <property type="protein sequence ID" value="APZ90672.1"/>
    <property type="molecule type" value="Genomic_DNA"/>
</dbReference>
<dbReference type="PROSITE" id="PS51671">
    <property type="entry name" value="ACT"/>
    <property type="match status" value="2"/>
</dbReference>
<dbReference type="Pfam" id="PF01842">
    <property type="entry name" value="ACT"/>
    <property type="match status" value="2"/>
</dbReference>
<dbReference type="KEGG" id="fmr:Fuma_00253"/>